<feature type="domain" description="RWP-RK" evidence="6">
    <location>
        <begin position="5"/>
        <end position="88"/>
    </location>
</feature>
<gene>
    <name evidence="7" type="ORF">H6P81_013656</name>
</gene>
<evidence type="ECO:0000313" key="7">
    <source>
        <dbReference type="EMBL" id="KAG9447528.1"/>
    </source>
</evidence>
<keyword evidence="2" id="KW-0238">DNA-binding</keyword>
<sequence length="319" mass="35370">MSEPERQGLSEESENVPINQSLSFNEVAKLFSLPIAEAANILGVCSDVLKKICRDNGVIRWPYRKFIAGKTVEDIKRDAAREKNRELAELARARRKALMEGSKTISPPCVPSTLGIQHQIKSVNPAKDVPKLQQGGTMASPLLKQQEAKPVQNVKPQTINPSTTKNIPTYLDEFMHGFPSNGLSQVSNRWWSPSETKKASEEETLAEETNKVESDRTQKTSKEEVLAKEMKEQQKEEQFDGSVNDVAVVTEDKSNAETGSGSCSDGTVLLSSVRKRAAEEGREALTRGVARSYGAYKLSRKDQVLLTQVFQSSFPSKWN</sequence>
<dbReference type="Proteomes" id="UP000825729">
    <property type="component" value="Unassembled WGS sequence"/>
</dbReference>
<dbReference type="PANTHER" id="PTHR48460">
    <property type="entry name" value="RWP-RK DOMAIN-CONTAINING PROTEIN"/>
    <property type="match status" value="1"/>
</dbReference>
<proteinExistence type="predicted"/>
<evidence type="ECO:0000256" key="3">
    <source>
        <dbReference type="ARBA" id="ARBA00023163"/>
    </source>
</evidence>
<dbReference type="InterPro" id="IPR003035">
    <property type="entry name" value="RWP-RK_dom"/>
</dbReference>
<feature type="region of interest" description="Disordered" evidence="5">
    <location>
        <begin position="143"/>
        <end position="165"/>
    </location>
</feature>
<accession>A0AAV7EJY7</accession>
<keyword evidence="4" id="KW-0539">Nucleus</keyword>
<reference evidence="7 8" key="1">
    <citation type="submission" date="2021-07" db="EMBL/GenBank/DDBJ databases">
        <title>The Aristolochia fimbriata genome: insights into angiosperm evolution, floral development and chemical biosynthesis.</title>
        <authorList>
            <person name="Jiao Y."/>
        </authorList>
    </citation>
    <scope>NUCLEOTIDE SEQUENCE [LARGE SCALE GENOMIC DNA]</scope>
    <source>
        <strain evidence="7">IBCAS-2021</strain>
        <tissue evidence="7">Leaf</tissue>
    </source>
</reference>
<keyword evidence="3" id="KW-0804">Transcription</keyword>
<dbReference type="EMBL" id="JAINDJ010000005">
    <property type="protein sequence ID" value="KAG9447528.1"/>
    <property type="molecule type" value="Genomic_DNA"/>
</dbReference>
<feature type="compositionally biased region" description="Polar residues" evidence="5">
    <location>
        <begin position="154"/>
        <end position="165"/>
    </location>
</feature>
<organism evidence="7 8">
    <name type="scientific">Aristolochia fimbriata</name>
    <name type="common">White veined hardy Dutchman's pipe vine</name>
    <dbReference type="NCBI Taxonomy" id="158543"/>
    <lineage>
        <taxon>Eukaryota</taxon>
        <taxon>Viridiplantae</taxon>
        <taxon>Streptophyta</taxon>
        <taxon>Embryophyta</taxon>
        <taxon>Tracheophyta</taxon>
        <taxon>Spermatophyta</taxon>
        <taxon>Magnoliopsida</taxon>
        <taxon>Magnoliidae</taxon>
        <taxon>Piperales</taxon>
        <taxon>Aristolochiaceae</taxon>
        <taxon>Aristolochia</taxon>
    </lineage>
</organism>
<keyword evidence="8" id="KW-1185">Reference proteome</keyword>
<feature type="region of interest" description="Disordered" evidence="5">
    <location>
        <begin position="194"/>
        <end position="222"/>
    </location>
</feature>
<evidence type="ECO:0000313" key="8">
    <source>
        <dbReference type="Proteomes" id="UP000825729"/>
    </source>
</evidence>
<evidence type="ECO:0000256" key="2">
    <source>
        <dbReference type="ARBA" id="ARBA00023125"/>
    </source>
</evidence>
<dbReference type="PANTHER" id="PTHR48460:SF1">
    <property type="entry name" value="RWP-RK DOMAIN-CONTAINING PROTEIN"/>
    <property type="match status" value="1"/>
</dbReference>
<protein>
    <recommendedName>
        <fullName evidence="6">RWP-RK domain-containing protein</fullName>
    </recommendedName>
</protein>
<evidence type="ECO:0000256" key="5">
    <source>
        <dbReference type="SAM" id="MobiDB-lite"/>
    </source>
</evidence>
<dbReference type="AlphaFoldDB" id="A0AAV7EJY7"/>
<comment type="caution">
    <text evidence="7">The sequence shown here is derived from an EMBL/GenBank/DDBJ whole genome shotgun (WGS) entry which is preliminary data.</text>
</comment>
<name>A0AAV7EJY7_ARIFI</name>
<evidence type="ECO:0000256" key="4">
    <source>
        <dbReference type="ARBA" id="ARBA00023242"/>
    </source>
</evidence>
<evidence type="ECO:0000256" key="1">
    <source>
        <dbReference type="ARBA" id="ARBA00023015"/>
    </source>
</evidence>
<keyword evidence="1" id="KW-0805">Transcription regulation</keyword>
<dbReference type="Pfam" id="PF02042">
    <property type="entry name" value="RWP-RK"/>
    <property type="match status" value="1"/>
</dbReference>
<dbReference type="GO" id="GO:0003677">
    <property type="term" value="F:DNA binding"/>
    <property type="evidence" value="ECO:0007669"/>
    <property type="project" value="UniProtKB-KW"/>
</dbReference>
<dbReference type="PROSITE" id="PS51519">
    <property type="entry name" value="RWP_RK"/>
    <property type="match status" value="1"/>
</dbReference>
<feature type="compositionally biased region" description="Basic and acidic residues" evidence="5">
    <location>
        <begin position="208"/>
        <end position="222"/>
    </location>
</feature>
<evidence type="ECO:0000259" key="6">
    <source>
        <dbReference type="PROSITE" id="PS51519"/>
    </source>
</evidence>